<sequence>MTVDRIEKDIRVAASVEQVWAVITERKHMEEWLSRGFIVKELDLRPGGLLLLNQESKNATLLARIVTVDPPHVFSYRWAEAYPGAEPTEENSTLVEFRLTRDGDATVLQVTESGYANLAIPAGREYVGFESHSRGWPVFLDEIRTRTEELALK</sequence>
<evidence type="ECO:0000313" key="3">
    <source>
        <dbReference type="EMBL" id="TDF98272.1"/>
    </source>
</evidence>
<dbReference type="AlphaFoldDB" id="A0A4R5KS63"/>
<name>A0A4R5KS63_9BACL</name>
<evidence type="ECO:0000259" key="2">
    <source>
        <dbReference type="Pfam" id="PF08327"/>
    </source>
</evidence>
<protein>
    <submittedName>
        <fullName evidence="3">Polyketide cyclase</fullName>
    </submittedName>
</protein>
<reference evidence="3 4" key="1">
    <citation type="submission" date="2019-03" db="EMBL/GenBank/DDBJ databases">
        <title>This is whole genome sequence of Paenibacillus sp MS74 strain.</title>
        <authorList>
            <person name="Trinh H.N."/>
        </authorList>
    </citation>
    <scope>NUCLEOTIDE SEQUENCE [LARGE SCALE GENOMIC DNA]</scope>
    <source>
        <strain evidence="3 4">MS74</strain>
    </source>
</reference>
<feature type="domain" description="Activator of Hsp90 ATPase homologue 1/2-like C-terminal" evidence="2">
    <location>
        <begin position="14"/>
        <end position="145"/>
    </location>
</feature>
<dbReference type="SUPFAM" id="SSF55961">
    <property type="entry name" value="Bet v1-like"/>
    <property type="match status" value="1"/>
</dbReference>
<accession>A0A4R5KS63</accession>
<comment type="caution">
    <text evidence="3">The sequence shown here is derived from an EMBL/GenBank/DDBJ whole genome shotgun (WGS) entry which is preliminary data.</text>
</comment>
<proteinExistence type="inferred from homology"/>
<gene>
    <name evidence="3" type="ORF">E1757_12315</name>
</gene>
<organism evidence="3 4">
    <name type="scientific">Paenibacillus piri</name>
    <dbReference type="NCBI Taxonomy" id="2547395"/>
    <lineage>
        <taxon>Bacteria</taxon>
        <taxon>Bacillati</taxon>
        <taxon>Bacillota</taxon>
        <taxon>Bacilli</taxon>
        <taxon>Bacillales</taxon>
        <taxon>Paenibacillaceae</taxon>
        <taxon>Paenibacillus</taxon>
    </lineage>
</organism>
<dbReference type="RefSeq" id="WP_133228215.1">
    <property type="nucleotide sequence ID" value="NZ_SMRT01000004.1"/>
</dbReference>
<dbReference type="EMBL" id="SMRT01000004">
    <property type="protein sequence ID" value="TDF98272.1"/>
    <property type="molecule type" value="Genomic_DNA"/>
</dbReference>
<evidence type="ECO:0000313" key="4">
    <source>
        <dbReference type="Proteomes" id="UP000295636"/>
    </source>
</evidence>
<evidence type="ECO:0000256" key="1">
    <source>
        <dbReference type="ARBA" id="ARBA00006817"/>
    </source>
</evidence>
<dbReference type="Proteomes" id="UP000295636">
    <property type="component" value="Unassembled WGS sequence"/>
</dbReference>
<dbReference type="InterPro" id="IPR013538">
    <property type="entry name" value="ASHA1/2-like_C"/>
</dbReference>
<dbReference type="InterPro" id="IPR023393">
    <property type="entry name" value="START-like_dom_sf"/>
</dbReference>
<dbReference type="Gene3D" id="3.30.530.20">
    <property type="match status" value="1"/>
</dbReference>
<dbReference type="Pfam" id="PF08327">
    <property type="entry name" value="AHSA1"/>
    <property type="match status" value="1"/>
</dbReference>
<keyword evidence="4" id="KW-1185">Reference proteome</keyword>
<comment type="similarity">
    <text evidence="1">Belongs to the AHA1 family.</text>
</comment>
<dbReference type="OrthoDB" id="2734459at2"/>